<feature type="domain" description="Response regulatory" evidence="4">
    <location>
        <begin position="12"/>
        <end position="128"/>
    </location>
</feature>
<comment type="caution">
    <text evidence="6">The sequence shown here is derived from an EMBL/GenBank/DDBJ whole genome shotgun (WGS) entry which is preliminary data.</text>
</comment>
<dbReference type="PANTHER" id="PTHR45138:SF9">
    <property type="entry name" value="DIGUANYLATE CYCLASE DGCM-RELATED"/>
    <property type="match status" value="1"/>
</dbReference>
<evidence type="ECO:0000256" key="3">
    <source>
        <dbReference type="PROSITE-ProRule" id="PRU00169"/>
    </source>
</evidence>
<keyword evidence="2" id="KW-0418">Kinase</keyword>
<dbReference type="InterPro" id="IPR029016">
    <property type="entry name" value="GAF-like_dom_sf"/>
</dbReference>
<dbReference type="Proteomes" id="UP001442494">
    <property type="component" value="Unassembled WGS sequence"/>
</dbReference>
<evidence type="ECO:0000259" key="5">
    <source>
        <dbReference type="PROSITE" id="PS50887"/>
    </source>
</evidence>
<dbReference type="SUPFAM" id="SSF52172">
    <property type="entry name" value="CheY-like"/>
    <property type="match status" value="1"/>
</dbReference>
<feature type="domain" description="GGDEF" evidence="5">
    <location>
        <begin position="363"/>
        <end position="500"/>
    </location>
</feature>
<dbReference type="InterPro" id="IPR050469">
    <property type="entry name" value="Diguanylate_Cyclase"/>
</dbReference>
<dbReference type="InterPro" id="IPR043128">
    <property type="entry name" value="Rev_trsase/Diguanyl_cyclase"/>
</dbReference>
<dbReference type="Gene3D" id="3.40.50.2300">
    <property type="match status" value="1"/>
</dbReference>
<feature type="modified residue" description="4-aspartylphosphate" evidence="3">
    <location>
        <position position="61"/>
    </location>
</feature>
<dbReference type="SMART" id="SM00065">
    <property type="entry name" value="GAF"/>
    <property type="match status" value="1"/>
</dbReference>
<gene>
    <name evidence="6" type="ORF">NDI37_04395</name>
</gene>
<dbReference type="SUPFAM" id="SSF55781">
    <property type="entry name" value="GAF domain-like"/>
    <property type="match status" value="1"/>
</dbReference>
<dbReference type="PANTHER" id="PTHR45138">
    <property type="entry name" value="REGULATORY COMPONENTS OF SENSORY TRANSDUCTION SYSTEM"/>
    <property type="match status" value="1"/>
</dbReference>
<dbReference type="InterPro" id="IPR011006">
    <property type="entry name" value="CheY-like_superfamily"/>
</dbReference>
<dbReference type="PROSITE" id="PS50110">
    <property type="entry name" value="RESPONSE_REGULATORY"/>
    <property type="match status" value="1"/>
</dbReference>
<evidence type="ECO:0000313" key="7">
    <source>
        <dbReference type="Proteomes" id="UP001442494"/>
    </source>
</evidence>
<dbReference type="EC" id="2.7.7.65" evidence="6"/>
<keyword evidence="6" id="KW-0548">Nucleotidyltransferase</keyword>
<evidence type="ECO:0000256" key="2">
    <source>
        <dbReference type="ARBA" id="ARBA00022777"/>
    </source>
</evidence>
<dbReference type="SMART" id="SM00448">
    <property type="entry name" value="REC"/>
    <property type="match status" value="1"/>
</dbReference>
<dbReference type="SUPFAM" id="SSF55073">
    <property type="entry name" value="Nucleotide cyclase"/>
    <property type="match status" value="1"/>
</dbReference>
<name>A0ABV0JLW5_9CYAN</name>
<dbReference type="Gene3D" id="3.30.70.270">
    <property type="match status" value="1"/>
</dbReference>
<evidence type="ECO:0000256" key="1">
    <source>
        <dbReference type="ARBA" id="ARBA00022679"/>
    </source>
</evidence>
<dbReference type="RefSeq" id="WP_190422553.1">
    <property type="nucleotide sequence ID" value="NZ_JAMPKK010000006.1"/>
</dbReference>
<dbReference type="Pfam" id="PF00072">
    <property type="entry name" value="Response_reg"/>
    <property type="match status" value="1"/>
</dbReference>
<dbReference type="Pfam" id="PF13185">
    <property type="entry name" value="GAF_2"/>
    <property type="match status" value="1"/>
</dbReference>
<dbReference type="CDD" id="cd19920">
    <property type="entry name" value="REC_PA4781-like"/>
    <property type="match status" value="1"/>
</dbReference>
<reference evidence="6 7" key="1">
    <citation type="submission" date="2022-04" db="EMBL/GenBank/DDBJ databases">
        <title>Positive selection, recombination, and allopatry shape intraspecific diversity of widespread and dominant cyanobacteria.</title>
        <authorList>
            <person name="Wei J."/>
            <person name="Shu W."/>
            <person name="Hu C."/>
        </authorList>
    </citation>
    <scope>NUCLEOTIDE SEQUENCE [LARGE SCALE GENOMIC DNA]</scope>
    <source>
        <strain evidence="6 7">GB2-A5</strain>
    </source>
</reference>
<dbReference type="EMBL" id="JAMPKK010000006">
    <property type="protein sequence ID" value="MEP0863706.1"/>
    <property type="molecule type" value="Genomic_DNA"/>
</dbReference>
<dbReference type="InterPro" id="IPR003018">
    <property type="entry name" value="GAF"/>
</dbReference>
<proteinExistence type="predicted"/>
<accession>A0ABV0JLW5</accession>
<keyword evidence="7" id="KW-1185">Reference proteome</keyword>
<dbReference type="InterPro" id="IPR000160">
    <property type="entry name" value="GGDEF_dom"/>
</dbReference>
<dbReference type="CDD" id="cd01949">
    <property type="entry name" value="GGDEF"/>
    <property type="match status" value="1"/>
</dbReference>
<dbReference type="NCBIfam" id="TIGR00254">
    <property type="entry name" value="GGDEF"/>
    <property type="match status" value="1"/>
</dbReference>
<dbReference type="GO" id="GO:0052621">
    <property type="term" value="F:diguanylate cyclase activity"/>
    <property type="evidence" value="ECO:0007669"/>
    <property type="project" value="UniProtKB-EC"/>
</dbReference>
<dbReference type="Gene3D" id="6.10.250.690">
    <property type="match status" value="1"/>
</dbReference>
<keyword evidence="1 6" id="KW-0808">Transferase</keyword>
<protein>
    <submittedName>
        <fullName evidence="6">Diguanylate cyclase</fullName>
        <ecNumber evidence="6">2.7.7.65</ecNumber>
    </submittedName>
</protein>
<evidence type="ECO:0000313" key="6">
    <source>
        <dbReference type="EMBL" id="MEP0863706.1"/>
    </source>
</evidence>
<sequence>MNQGQYFKSKANILVVDDTPENITLLTQILSSQGYKVRISPNGKLALESVRSSPPDLILLDIKMPGMDGYEVCQRLKASKQTCDIPTIFISALDANFDKVTAFMLGAVDYITKPFEYVEVLARIENQLRLRRFQLELQAQNAQLQLLLTTTQAISEATDVEEALEAILANVCKTIGWDFGEAWIPNEEGTALEYSRAWYASDVRLNKFRQQSETFGFALGEGLAGRVWLSQQLEWIADVSRENDRIFRRSGIAAEAGLKGSLGIPIGFAKRRGCTIGHQVLAVLVFFQRHEMAPDERSLSLVNAIATQFGSMIQHKKAEAALRQANLELQRLASIDGLTQLANRRRFDDYLSHEWKRAAREQQPLSLILFDVDYFKRYNDCYGHQSGDDCLQQLAKAASRAVKRPADLVARYGGEEFAAILPNTSAEGATAVAQAIRLKVQQLKLPHAQSKVSDYVTLSLGVSSVIPTEDCLPEILIAMADEALYQAKNQGRDRIILKAARTSLTNNP</sequence>
<organism evidence="6 7">
    <name type="scientific">Funiculus sociatus GB2-A5</name>
    <dbReference type="NCBI Taxonomy" id="2933946"/>
    <lineage>
        <taxon>Bacteria</taxon>
        <taxon>Bacillati</taxon>
        <taxon>Cyanobacteriota</taxon>
        <taxon>Cyanophyceae</taxon>
        <taxon>Coleofasciculales</taxon>
        <taxon>Coleofasciculaceae</taxon>
        <taxon>Funiculus</taxon>
    </lineage>
</organism>
<dbReference type="Pfam" id="PF00990">
    <property type="entry name" value="GGDEF"/>
    <property type="match status" value="1"/>
</dbReference>
<evidence type="ECO:0000259" key="4">
    <source>
        <dbReference type="PROSITE" id="PS50110"/>
    </source>
</evidence>
<dbReference type="SMART" id="SM00267">
    <property type="entry name" value="GGDEF"/>
    <property type="match status" value="1"/>
</dbReference>
<dbReference type="PROSITE" id="PS50887">
    <property type="entry name" value="GGDEF"/>
    <property type="match status" value="1"/>
</dbReference>
<dbReference type="InterPro" id="IPR001789">
    <property type="entry name" value="Sig_transdc_resp-reg_receiver"/>
</dbReference>
<dbReference type="InterPro" id="IPR029787">
    <property type="entry name" value="Nucleotide_cyclase"/>
</dbReference>
<keyword evidence="3" id="KW-0597">Phosphoprotein</keyword>
<dbReference type="Gene3D" id="3.30.450.40">
    <property type="match status" value="1"/>
</dbReference>